<protein>
    <submittedName>
        <fullName evidence="3">Uncharacterized protein</fullName>
    </submittedName>
</protein>
<dbReference type="OrthoDB" id="408631at2759"/>
<evidence type="ECO:0000313" key="3">
    <source>
        <dbReference type="EMBL" id="CAH1785356.1"/>
    </source>
</evidence>
<dbReference type="InterPro" id="IPR013094">
    <property type="entry name" value="AB_hydrolase_3"/>
</dbReference>
<gene>
    <name evidence="3" type="ORF">OFUS_LOCUS11426</name>
</gene>
<evidence type="ECO:0000256" key="2">
    <source>
        <dbReference type="ARBA" id="ARBA00022801"/>
    </source>
</evidence>
<dbReference type="EMBL" id="CAIIXF020000006">
    <property type="protein sequence ID" value="CAH1785356.1"/>
    <property type="molecule type" value="Genomic_DNA"/>
</dbReference>
<dbReference type="PANTHER" id="PTHR48081">
    <property type="entry name" value="AB HYDROLASE SUPERFAMILY PROTEIN C4A8.06C"/>
    <property type="match status" value="1"/>
</dbReference>
<proteinExistence type="inferred from homology"/>
<dbReference type="InterPro" id="IPR029058">
    <property type="entry name" value="AB_hydrolase_fold"/>
</dbReference>
<dbReference type="PANTHER" id="PTHR48081:SF8">
    <property type="entry name" value="ALPHA_BETA HYDROLASE FOLD-3 DOMAIN-CONTAINING PROTEIN-RELATED"/>
    <property type="match status" value="1"/>
</dbReference>
<name>A0A8J1UEI5_OWEFU</name>
<comment type="similarity">
    <text evidence="1">Belongs to the 'GDXG' lipolytic enzyme family.</text>
</comment>
<evidence type="ECO:0000256" key="1">
    <source>
        <dbReference type="ARBA" id="ARBA00010515"/>
    </source>
</evidence>
<dbReference type="InterPro" id="IPR033140">
    <property type="entry name" value="Lipase_GDXG_put_SER_AS"/>
</dbReference>
<accession>A0A8J1UEI5</accession>
<sequence>MTSIDRSYLHPEARRVIEGFEAGGKKYYYTYDSVEEARSVYEQRSKFASGNYDFDGTSEEMFVPSSDVPTGLPITVNKPSNCDGDPVILIFFHGGGFTLGSRASRQVMCQMIATQGKCIVVNAEYRIGPEHRTPAWLNDGVTVAKWVKDNKLKIGGGLNSKIGVSGDSAGGTIASCLVFEVPDIDFQILIYPRIGYEMTSGSFKAYSENHLLTMKQMLWFKDMYVNEDDSKDPRFNLMLREDLSKVPATLFIVAECDPLREDSYAFAEKLDKAGVKNEVFLLKGVMHSFVHSVVLYPENCEKTYNKIIEFMSQYKN</sequence>
<keyword evidence="2" id="KW-0378">Hydrolase</keyword>
<dbReference type="GO" id="GO:0016787">
    <property type="term" value="F:hydrolase activity"/>
    <property type="evidence" value="ECO:0007669"/>
    <property type="project" value="UniProtKB-KW"/>
</dbReference>
<organism evidence="3 4">
    <name type="scientific">Owenia fusiformis</name>
    <name type="common">Polychaete worm</name>
    <dbReference type="NCBI Taxonomy" id="6347"/>
    <lineage>
        <taxon>Eukaryota</taxon>
        <taxon>Metazoa</taxon>
        <taxon>Spiralia</taxon>
        <taxon>Lophotrochozoa</taxon>
        <taxon>Annelida</taxon>
        <taxon>Polychaeta</taxon>
        <taxon>Sedentaria</taxon>
        <taxon>Canalipalpata</taxon>
        <taxon>Sabellida</taxon>
        <taxon>Oweniida</taxon>
        <taxon>Oweniidae</taxon>
        <taxon>Owenia</taxon>
    </lineage>
</organism>
<dbReference type="Gene3D" id="3.40.50.1820">
    <property type="entry name" value="alpha/beta hydrolase"/>
    <property type="match status" value="1"/>
</dbReference>
<dbReference type="SUPFAM" id="SSF53474">
    <property type="entry name" value="alpha/beta-Hydrolases"/>
    <property type="match status" value="1"/>
</dbReference>
<keyword evidence="4" id="KW-1185">Reference proteome</keyword>
<dbReference type="PROSITE" id="PS01174">
    <property type="entry name" value="LIPASE_GDXG_SER"/>
    <property type="match status" value="1"/>
</dbReference>
<comment type="caution">
    <text evidence="3">The sequence shown here is derived from an EMBL/GenBank/DDBJ whole genome shotgun (WGS) entry which is preliminary data.</text>
</comment>
<evidence type="ECO:0000313" key="4">
    <source>
        <dbReference type="Proteomes" id="UP000749559"/>
    </source>
</evidence>
<dbReference type="Pfam" id="PF07859">
    <property type="entry name" value="Abhydrolase_3"/>
    <property type="match status" value="1"/>
</dbReference>
<reference evidence="3" key="1">
    <citation type="submission" date="2022-03" db="EMBL/GenBank/DDBJ databases">
        <authorList>
            <person name="Martin C."/>
        </authorList>
    </citation>
    <scope>NUCLEOTIDE SEQUENCE</scope>
</reference>
<dbReference type="AlphaFoldDB" id="A0A8J1UEI5"/>
<dbReference type="InterPro" id="IPR050300">
    <property type="entry name" value="GDXG_lipolytic_enzyme"/>
</dbReference>
<dbReference type="Proteomes" id="UP000749559">
    <property type="component" value="Unassembled WGS sequence"/>
</dbReference>